<dbReference type="AlphaFoldDB" id="A0A1E4RMJ1"/>
<sequence length="292" mass="32820">MSSVEDLREVAPEPVTLDIKQQPEPKQPTLVSKCVNYLLKLQKYSAYGLTGFLGLHISSVVIVPGLSIPWELCQEVFEMARNVYLGIPFFEPIGIFGCGIVHIGSGIGIRFLRGHQRKTTNNHEVIIKDEQRNDIGLGGITGLLGLGYKKSIILTIWPGMTPLSISGYVTGILLIVHIHKFRYVPLLIDGDLSLINLEYIGYVLQKSPLAGLGKWVNWTMLTLLVWTSSYHITSGWLRYMKKYSMRWKRLAYGIINGGFFLGVVALLRYRKVIVSNGFIGDAFNTYILKSWV</sequence>
<dbReference type="Proteomes" id="UP000095085">
    <property type="component" value="Unassembled WGS sequence"/>
</dbReference>
<dbReference type="RefSeq" id="XP_020077549.1">
    <property type="nucleotide sequence ID" value="XM_020218360.1"/>
</dbReference>
<dbReference type="InterPro" id="IPR039960">
    <property type="entry name" value="MCP1"/>
</dbReference>
<keyword evidence="4" id="KW-1185">Reference proteome</keyword>
<evidence type="ECO:0000259" key="2">
    <source>
        <dbReference type="Pfam" id="PF07950"/>
    </source>
</evidence>
<organism evidence="3 4">
    <name type="scientific">Hyphopichia burtonii NRRL Y-1933</name>
    <dbReference type="NCBI Taxonomy" id="984485"/>
    <lineage>
        <taxon>Eukaryota</taxon>
        <taxon>Fungi</taxon>
        <taxon>Dikarya</taxon>
        <taxon>Ascomycota</taxon>
        <taxon>Saccharomycotina</taxon>
        <taxon>Pichiomycetes</taxon>
        <taxon>Debaryomycetaceae</taxon>
        <taxon>Hyphopichia</taxon>
    </lineage>
</organism>
<name>A0A1E4RMJ1_9ASCO</name>
<dbReference type="EMBL" id="KV454539">
    <property type="protein sequence ID" value="ODV68482.1"/>
    <property type="molecule type" value="Genomic_DNA"/>
</dbReference>
<accession>A0A1E4RMJ1</accession>
<dbReference type="PANTHER" id="PTHR38409">
    <property type="entry name" value="MDM10-COMPLEMENTING PROTEIN 1"/>
    <property type="match status" value="1"/>
</dbReference>
<dbReference type="STRING" id="984485.A0A1E4RMJ1"/>
<dbReference type="OrthoDB" id="10259513at2759"/>
<keyword evidence="1" id="KW-0812">Transmembrane</keyword>
<proteinExistence type="predicted"/>
<evidence type="ECO:0000313" key="4">
    <source>
        <dbReference type="Proteomes" id="UP000095085"/>
    </source>
</evidence>
<gene>
    <name evidence="3" type="ORF">HYPBUDRAFT_104629</name>
</gene>
<dbReference type="GO" id="GO:0055088">
    <property type="term" value="P:lipid homeostasis"/>
    <property type="evidence" value="ECO:0007669"/>
    <property type="project" value="InterPro"/>
</dbReference>
<feature type="transmembrane region" description="Helical" evidence="1">
    <location>
        <begin position="152"/>
        <end position="178"/>
    </location>
</feature>
<feature type="transmembrane region" description="Helical" evidence="1">
    <location>
        <begin position="89"/>
        <end position="112"/>
    </location>
</feature>
<dbReference type="GO" id="GO:0007005">
    <property type="term" value="P:mitochondrion organization"/>
    <property type="evidence" value="ECO:0007669"/>
    <property type="project" value="TreeGrafter"/>
</dbReference>
<feature type="domain" description="Mitochondrial adapter protein MCP1 transmembrane" evidence="2">
    <location>
        <begin position="52"/>
        <end position="150"/>
    </location>
</feature>
<feature type="transmembrane region" description="Helical" evidence="1">
    <location>
        <begin position="215"/>
        <end position="237"/>
    </location>
</feature>
<keyword evidence="1" id="KW-0472">Membrane</keyword>
<feature type="transmembrane region" description="Helical" evidence="1">
    <location>
        <begin position="46"/>
        <end position="69"/>
    </location>
</feature>
<reference evidence="4" key="1">
    <citation type="submission" date="2016-05" db="EMBL/GenBank/DDBJ databases">
        <title>Comparative genomics of biotechnologically important yeasts.</title>
        <authorList>
            <consortium name="DOE Joint Genome Institute"/>
            <person name="Riley R."/>
            <person name="Haridas S."/>
            <person name="Wolfe K.H."/>
            <person name="Lopes M.R."/>
            <person name="Hittinger C.T."/>
            <person name="Goker M."/>
            <person name="Salamov A."/>
            <person name="Wisecaver J."/>
            <person name="Long T.M."/>
            <person name="Aerts A.L."/>
            <person name="Barry K."/>
            <person name="Choi C."/>
            <person name="Clum A."/>
            <person name="Coughlan A.Y."/>
            <person name="Deshpande S."/>
            <person name="Douglass A.P."/>
            <person name="Hanson S.J."/>
            <person name="Klenk H.-P."/>
            <person name="Labutti K."/>
            <person name="Lapidus A."/>
            <person name="Lindquist E."/>
            <person name="Lipzen A."/>
            <person name="Meier-Kolthoff J.P."/>
            <person name="Ohm R.A."/>
            <person name="Otillar R.P."/>
            <person name="Pangilinan J."/>
            <person name="Peng Y."/>
            <person name="Rokas A."/>
            <person name="Rosa C.A."/>
            <person name="Scheuner C."/>
            <person name="Sibirny A.A."/>
            <person name="Slot J.C."/>
            <person name="Stielow J.B."/>
            <person name="Sun H."/>
            <person name="Kurtzman C.P."/>
            <person name="Blackwell M."/>
            <person name="Grigoriev I.V."/>
            <person name="Jeffries T.W."/>
        </authorList>
    </citation>
    <scope>NUCLEOTIDE SEQUENCE [LARGE SCALE GENOMIC DNA]</scope>
    <source>
        <strain evidence="4">NRRL Y-1933</strain>
    </source>
</reference>
<dbReference type="Pfam" id="PF07950">
    <property type="entry name" value="MCP1_TM"/>
    <property type="match status" value="2"/>
</dbReference>
<dbReference type="GeneID" id="30992910"/>
<dbReference type="PANTHER" id="PTHR38409:SF1">
    <property type="entry name" value="MITOCHONDRIAL ADAPTER PROTEIN MCP1"/>
    <property type="match status" value="1"/>
</dbReference>
<keyword evidence="1" id="KW-1133">Transmembrane helix</keyword>
<evidence type="ECO:0000313" key="3">
    <source>
        <dbReference type="EMBL" id="ODV68482.1"/>
    </source>
</evidence>
<feature type="domain" description="Mitochondrial adapter protein MCP1 transmembrane" evidence="2">
    <location>
        <begin position="173"/>
        <end position="256"/>
    </location>
</feature>
<dbReference type="GO" id="GO:0005741">
    <property type="term" value="C:mitochondrial outer membrane"/>
    <property type="evidence" value="ECO:0007669"/>
    <property type="project" value="TreeGrafter"/>
</dbReference>
<protein>
    <recommendedName>
        <fullName evidence="2">Mitochondrial adapter protein MCP1 transmembrane domain-containing protein</fullName>
    </recommendedName>
</protein>
<evidence type="ECO:0000256" key="1">
    <source>
        <dbReference type="SAM" id="Phobius"/>
    </source>
</evidence>
<feature type="transmembrane region" description="Helical" evidence="1">
    <location>
        <begin position="249"/>
        <end position="269"/>
    </location>
</feature>
<dbReference type="InterPro" id="IPR012472">
    <property type="entry name" value="MCP1_TM"/>
</dbReference>